<evidence type="ECO:0000256" key="9">
    <source>
        <dbReference type="ARBA" id="ARBA00023136"/>
    </source>
</evidence>
<dbReference type="Proteomes" id="UP001445076">
    <property type="component" value="Unassembled WGS sequence"/>
</dbReference>
<sequence length="904" mass="102947">MARVVLLQCLLLLIQLYGCWCSVQVFEFQARGEQSDSHLQYGDKLAFPPLDSLSFCVRLRFYFLWEVSGFLQVSDNSTGQVIHTIQAEVNLNYIRVTLSKFRRYYFLTHRLRALTWHHLCITHGNGVTVSYLDGVQQDYHNYLLSEPITGTHIKIGSWNVDHSFSGQLAQVNIWSRTLTAEEVAALAECIMEEEGDVVPWKGPWTPVGDVKETQESFDDLCQEASGTDYFIFTDFTAISAFQVCEGLGGSLPTPHSKEEYTTLLKAVEKHHGEGGKVCKPFWVGITDVKEEGVWTHMKYMTQVRPSWAVDEPDGNKLENCAVAEGLLKLADTRCDDVQCTVCAVPRRPVWVLLGACERYRRNTHLVALQEKSGNFVFRGYSDYKIIQNKNKTEWLWWDWRSKENVASLVNAVNGFPIGRQTWTMKKAMCGEAEGHKRRLLLTPCSAGQFSCDDASCIPLFQRCDLKFDCRDKSDESGCQLVWFPPVYRPDLPPVINSDNNSSEPLPVTLHVIIESADVDTPSMDMHVNLNVSMTWQEARLNFLNLNEDYTLNRLPYETMKRVWVPVVDFTNTKGIHITQTDHQATMVVNMQGNASLGDDTQPEELEVYSGLENPISVRRKYSITFQCQFDLKMYPFDEQVREFCHMELTMLSASSRLLVFDKAATKAIYRGNPQLVEYFVGDVDVDFHNDRDFAVMIIKLQLLRRSGFIIMNVYIPSLLLLVISYLTLYFTPSNFQVRVLASLTSLLVMATLYTQASASLPKTSYFKMVDVWLLSSIFFIFIIIVLHTVIDRVREWEPTNTQTASGIKKISPAPSVRSSTSNTVHPSQGEKVTMDESGEPPDVEESSNRLWRLMDMCFKHSTSSISFPGAKTRPLFEKIILGARVLVLGLLVIFNLIYWTIVLM</sequence>
<evidence type="ECO:0000313" key="18">
    <source>
        <dbReference type="Proteomes" id="UP001445076"/>
    </source>
</evidence>
<dbReference type="Gene3D" id="2.70.170.10">
    <property type="entry name" value="Neurotransmitter-gated ion-channel ligand-binding domain"/>
    <property type="match status" value="1"/>
</dbReference>
<dbReference type="InterPro" id="IPR023415">
    <property type="entry name" value="LDLR_class-A_CS"/>
</dbReference>
<evidence type="ECO:0000256" key="13">
    <source>
        <dbReference type="SAM" id="MobiDB-lite"/>
    </source>
</evidence>
<dbReference type="InterPro" id="IPR006202">
    <property type="entry name" value="Neur_chan_lig-bd"/>
</dbReference>
<dbReference type="GO" id="GO:0005886">
    <property type="term" value="C:plasma membrane"/>
    <property type="evidence" value="ECO:0007669"/>
    <property type="project" value="UniProtKB-SubCell"/>
</dbReference>
<dbReference type="InterPro" id="IPR001304">
    <property type="entry name" value="C-type_lectin-like"/>
</dbReference>
<dbReference type="Pfam" id="PF13385">
    <property type="entry name" value="Laminin_G_3"/>
    <property type="match status" value="1"/>
</dbReference>
<feature type="domain" description="C-type lectin" evidence="16">
    <location>
        <begin position="224"/>
        <end position="343"/>
    </location>
</feature>
<keyword evidence="4" id="KW-1003">Cell membrane</keyword>
<organism evidence="17 18">
    <name type="scientific">Cherax quadricarinatus</name>
    <name type="common">Australian red claw crayfish</name>
    <dbReference type="NCBI Taxonomy" id="27406"/>
    <lineage>
        <taxon>Eukaryota</taxon>
        <taxon>Metazoa</taxon>
        <taxon>Ecdysozoa</taxon>
        <taxon>Arthropoda</taxon>
        <taxon>Crustacea</taxon>
        <taxon>Multicrustacea</taxon>
        <taxon>Malacostraca</taxon>
        <taxon>Eumalacostraca</taxon>
        <taxon>Eucarida</taxon>
        <taxon>Decapoda</taxon>
        <taxon>Pleocyemata</taxon>
        <taxon>Astacidea</taxon>
        <taxon>Parastacoidea</taxon>
        <taxon>Parastacidae</taxon>
        <taxon>Cherax</taxon>
    </lineage>
</organism>
<evidence type="ECO:0000259" key="16">
    <source>
        <dbReference type="PROSITE" id="PS50041"/>
    </source>
</evidence>
<dbReference type="GO" id="GO:0005230">
    <property type="term" value="F:extracellular ligand-gated monoatomic ion channel activity"/>
    <property type="evidence" value="ECO:0007669"/>
    <property type="project" value="InterPro"/>
</dbReference>
<evidence type="ECO:0000256" key="3">
    <source>
        <dbReference type="ARBA" id="ARBA00022448"/>
    </source>
</evidence>
<dbReference type="InterPro" id="IPR006201">
    <property type="entry name" value="Neur_channel"/>
</dbReference>
<gene>
    <name evidence="17" type="ORF">OTU49_000653</name>
</gene>
<dbReference type="GO" id="GO:0005254">
    <property type="term" value="F:chloride channel activity"/>
    <property type="evidence" value="ECO:0007669"/>
    <property type="project" value="UniProtKB-ARBA"/>
</dbReference>
<feature type="transmembrane region" description="Helical" evidence="14">
    <location>
        <begin position="708"/>
        <end position="730"/>
    </location>
</feature>
<dbReference type="PRINTS" id="PR00253">
    <property type="entry name" value="GABAARECEPTR"/>
</dbReference>
<evidence type="ECO:0000256" key="11">
    <source>
        <dbReference type="ARBA" id="ARBA00023303"/>
    </source>
</evidence>
<comment type="subcellular location">
    <subcellularLocation>
        <location evidence="2">Cell membrane</location>
    </subcellularLocation>
    <subcellularLocation>
        <location evidence="1">Membrane</location>
        <topology evidence="1">Multi-pass membrane protein</topology>
    </subcellularLocation>
</comment>
<evidence type="ECO:0000313" key="17">
    <source>
        <dbReference type="EMBL" id="KAK8744864.1"/>
    </source>
</evidence>
<feature type="disulfide bond" evidence="12">
    <location>
        <begin position="451"/>
        <end position="469"/>
    </location>
</feature>
<dbReference type="SUPFAM" id="SSF63712">
    <property type="entry name" value="Nicotinic receptor ligand binding domain-like"/>
    <property type="match status" value="1"/>
</dbReference>
<dbReference type="InterPro" id="IPR036055">
    <property type="entry name" value="LDL_receptor-like_sf"/>
</dbReference>
<dbReference type="SUPFAM" id="SSF57424">
    <property type="entry name" value="LDL receptor-like module"/>
    <property type="match status" value="1"/>
</dbReference>
<feature type="region of interest" description="Disordered" evidence="13">
    <location>
        <begin position="804"/>
        <end position="844"/>
    </location>
</feature>
<keyword evidence="10 12" id="KW-1015">Disulfide bond</keyword>
<dbReference type="Gene3D" id="1.20.58.390">
    <property type="entry name" value="Neurotransmitter-gated ion-channel transmembrane domain"/>
    <property type="match status" value="1"/>
</dbReference>
<dbReference type="SMART" id="SM00034">
    <property type="entry name" value="CLECT"/>
    <property type="match status" value="1"/>
</dbReference>
<dbReference type="Pfam" id="PF00059">
    <property type="entry name" value="Lectin_C"/>
    <property type="match status" value="1"/>
</dbReference>
<dbReference type="GO" id="GO:0004888">
    <property type="term" value="F:transmembrane signaling receptor activity"/>
    <property type="evidence" value="ECO:0007669"/>
    <property type="project" value="InterPro"/>
</dbReference>
<keyword evidence="5 14" id="KW-0812">Transmembrane</keyword>
<evidence type="ECO:0000256" key="7">
    <source>
        <dbReference type="ARBA" id="ARBA00022989"/>
    </source>
</evidence>
<dbReference type="PROSITE" id="PS01209">
    <property type="entry name" value="LDLRA_1"/>
    <property type="match status" value="1"/>
</dbReference>
<dbReference type="PROSITE" id="PS50068">
    <property type="entry name" value="LDLRA_2"/>
    <property type="match status" value="1"/>
</dbReference>
<accession>A0AAW0XWL9</accession>
<keyword evidence="8" id="KW-0406">Ion transport</keyword>
<dbReference type="Pfam" id="PF02932">
    <property type="entry name" value="Neur_chan_memb"/>
    <property type="match status" value="1"/>
</dbReference>
<name>A0AAW0XWL9_CHEQU</name>
<feature type="chain" id="PRO_5043810766" description="C-type lectin domain-containing protein" evidence="15">
    <location>
        <begin position="22"/>
        <end position="904"/>
    </location>
</feature>
<dbReference type="InterPro" id="IPR036719">
    <property type="entry name" value="Neuro-gated_channel_TM_sf"/>
</dbReference>
<feature type="transmembrane region" description="Helical" evidence="14">
    <location>
        <begin position="771"/>
        <end position="790"/>
    </location>
</feature>
<dbReference type="SUPFAM" id="SSF49899">
    <property type="entry name" value="Concanavalin A-like lectins/glucanases"/>
    <property type="match status" value="1"/>
</dbReference>
<dbReference type="EMBL" id="JARKIK010000021">
    <property type="protein sequence ID" value="KAK8744864.1"/>
    <property type="molecule type" value="Genomic_DNA"/>
</dbReference>
<evidence type="ECO:0000256" key="8">
    <source>
        <dbReference type="ARBA" id="ARBA00023065"/>
    </source>
</evidence>
<evidence type="ECO:0000256" key="1">
    <source>
        <dbReference type="ARBA" id="ARBA00004141"/>
    </source>
</evidence>
<evidence type="ECO:0000256" key="12">
    <source>
        <dbReference type="PROSITE-ProRule" id="PRU00124"/>
    </source>
</evidence>
<feature type="transmembrane region" description="Helical" evidence="14">
    <location>
        <begin position="737"/>
        <end position="756"/>
    </location>
</feature>
<keyword evidence="6 15" id="KW-0732">Signal</keyword>
<dbReference type="PROSITE" id="PS50041">
    <property type="entry name" value="C_TYPE_LECTIN_2"/>
    <property type="match status" value="1"/>
</dbReference>
<keyword evidence="3" id="KW-0813">Transport</keyword>
<keyword evidence="7 14" id="KW-1133">Transmembrane helix</keyword>
<dbReference type="InterPro" id="IPR006029">
    <property type="entry name" value="Neurotrans-gated_channel_TM"/>
</dbReference>
<dbReference type="InterPro" id="IPR013320">
    <property type="entry name" value="ConA-like_dom_sf"/>
</dbReference>
<dbReference type="InterPro" id="IPR036734">
    <property type="entry name" value="Neur_chan_lig-bd_sf"/>
</dbReference>
<dbReference type="PANTHER" id="PTHR18945">
    <property type="entry name" value="NEUROTRANSMITTER GATED ION CHANNEL"/>
    <property type="match status" value="1"/>
</dbReference>
<keyword evidence="9 14" id="KW-0472">Membrane</keyword>
<dbReference type="InterPro" id="IPR016187">
    <property type="entry name" value="CTDL_fold"/>
</dbReference>
<dbReference type="SUPFAM" id="SSF90112">
    <property type="entry name" value="Neurotransmitter-gated ion-channel transmembrane pore"/>
    <property type="match status" value="1"/>
</dbReference>
<dbReference type="InterPro" id="IPR002172">
    <property type="entry name" value="LDrepeatLR_classA_rpt"/>
</dbReference>
<dbReference type="Gene3D" id="2.60.120.200">
    <property type="match status" value="1"/>
</dbReference>
<feature type="compositionally biased region" description="Polar residues" evidence="13">
    <location>
        <begin position="816"/>
        <end position="826"/>
    </location>
</feature>
<dbReference type="AlphaFoldDB" id="A0AAW0XWL9"/>
<protein>
    <recommendedName>
        <fullName evidence="16">C-type lectin domain-containing protein</fullName>
    </recommendedName>
</protein>
<dbReference type="Gene3D" id="3.10.100.10">
    <property type="entry name" value="Mannose-Binding Protein A, subunit A"/>
    <property type="match status" value="1"/>
</dbReference>
<reference evidence="17 18" key="1">
    <citation type="journal article" date="2024" name="BMC Genomics">
        <title>Genome assembly of redclaw crayfish (Cherax quadricarinatus) provides insights into its immune adaptation and hypoxia tolerance.</title>
        <authorList>
            <person name="Liu Z."/>
            <person name="Zheng J."/>
            <person name="Li H."/>
            <person name="Fang K."/>
            <person name="Wang S."/>
            <person name="He J."/>
            <person name="Zhou D."/>
            <person name="Weng S."/>
            <person name="Chi M."/>
            <person name="Gu Z."/>
            <person name="He J."/>
            <person name="Li F."/>
            <person name="Wang M."/>
        </authorList>
    </citation>
    <scope>NUCLEOTIDE SEQUENCE [LARGE SCALE GENOMIC DNA]</scope>
    <source>
        <strain evidence="17">ZL_2023a</strain>
    </source>
</reference>
<feature type="transmembrane region" description="Helical" evidence="14">
    <location>
        <begin position="881"/>
        <end position="901"/>
    </location>
</feature>
<keyword evidence="11" id="KW-0407">Ion channel</keyword>
<dbReference type="Pfam" id="PF02931">
    <property type="entry name" value="Neur_chan_LBD"/>
    <property type="match status" value="1"/>
</dbReference>
<comment type="caution">
    <text evidence="17">The sequence shown here is derived from an EMBL/GenBank/DDBJ whole genome shotgun (WGS) entry which is preliminary data.</text>
</comment>
<dbReference type="InterPro" id="IPR006028">
    <property type="entry name" value="GABAA/Glycine_rcpt"/>
</dbReference>
<dbReference type="CDD" id="cd00112">
    <property type="entry name" value="LDLa"/>
    <property type="match status" value="1"/>
</dbReference>
<dbReference type="InterPro" id="IPR038050">
    <property type="entry name" value="Neuro_actylchol_rec"/>
</dbReference>
<dbReference type="SMART" id="SM00159">
    <property type="entry name" value="PTX"/>
    <property type="match status" value="1"/>
</dbReference>
<dbReference type="Pfam" id="PF00057">
    <property type="entry name" value="Ldl_recept_a"/>
    <property type="match status" value="1"/>
</dbReference>
<feature type="disulfide bond" evidence="12">
    <location>
        <begin position="463"/>
        <end position="478"/>
    </location>
</feature>
<feature type="signal peptide" evidence="15">
    <location>
        <begin position="1"/>
        <end position="21"/>
    </location>
</feature>
<proteinExistence type="predicted"/>
<dbReference type="InterPro" id="IPR001759">
    <property type="entry name" value="PTX_dom"/>
</dbReference>
<evidence type="ECO:0000256" key="2">
    <source>
        <dbReference type="ARBA" id="ARBA00004236"/>
    </source>
</evidence>
<evidence type="ECO:0000256" key="6">
    <source>
        <dbReference type="ARBA" id="ARBA00022729"/>
    </source>
</evidence>
<evidence type="ECO:0000256" key="4">
    <source>
        <dbReference type="ARBA" id="ARBA00022475"/>
    </source>
</evidence>
<dbReference type="SMART" id="SM00192">
    <property type="entry name" value="LDLa"/>
    <property type="match status" value="1"/>
</dbReference>
<feature type="disulfide bond" evidence="12">
    <location>
        <begin position="444"/>
        <end position="456"/>
    </location>
</feature>
<dbReference type="Gene3D" id="4.10.400.10">
    <property type="entry name" value="Low-density Lipoprotein Receptor"/>
    <property type="match status" value="1"/>
</dbReference>
<evidence type="ECO:0000256" key="5">
    <source>
        <dbReference type="ARBA" id="ARBA00022692"/>
    </source>
</evidence>
<evidence type="ECO:0000256" key="15">
    <source>
        <dbReference type="SAM" id="SignalP"/>
    </source>
</evidence>
<dbReference type="InterPro" id="IPR016186">
    <property type="entry name" value="C-type_lectin-like/link_sf"/>
</dbReference>
<evidence type="ECO:0000256" key="14">
    <source>
        <dbReference type="SAM" id="Phobius"/>
    </source>
</evidence>
<dbReference type="SUPFAM" id="SSF56436">
    <property type="entry name" value="C-type lectin-like"/>
    <property type="match status" value="1"/>
</dbReference>
<dbReference type="GO" id="GO:0099095">
    <property type="term" value="F:ligand-gated monoatomic anion channel activity"/>
    <property type="evidence" value="ECO:0007669"/>
    <property type="project" value="UniProtKB-ARBA"/>
</dbReference>
<evidence type="ECO:0000256" key="10">
    <source>
        <dbReference type="ARBA" id="ARBA00023157"/>
    </source>
</evidence>
<keyword evidence="18" id="KW-1185">Reference proteome</keyword>